<dbReference type="eggNOG" id="COG1479">
    <property type="taxonomic scope" value="Bacteria"/>
</dbReference>
<dbReference type="STRING" id="762983.HMPREF9444_00641"/>
<dbReference type="EMBL" id="AEVO01000031">
    <property type="protein sequence ID" value="EFY07500.1"/>
    <property type="molecule type" value="Genomic_DNA"/>
</dbReference>
<evidence type="ECO:0000313" key="3">
    <source>
        <dbReference type="EMBL" id="EFY07500.1"/>
    </source>
</evidence>
<feature type="domain" description="DUF7834" evidence="2">
    <location>
        <begin position="353"/>
        <end position="576"/>
    </location>
</feature>
<evidence type="ECO:0000259" key="1">
    <source>
        <dbReference type="Pfam" id="PF03235"/>
    </source>
</evidence>
<dbReference type="AlphaFoldDB" id="E8LIW9"/>
<sequence length="595" mass="71895">MLNIYDYLVEKIEQHLKERKILYSIFFNIGKAWLKNRFILIIPKGTPEGVHLEYINGYWEIHFECETDNSEEEAIRRYFIDNFKTTGDVNWHKWWHRLKGLLRFEHEVNNVEDFIKCFDRLYDLFIELKQKYDKNKYVNNAQNNQIENNKIEIKNSYYKEPKVEVKSINNLELDKYIIPVYQRSYKWSEKEISQLLNDIIFFKSYQEYRLGTIVLYYNNSIDKFEIVDGQQRIISIVLLLKALSDNESIKYNFDDIICGFCERKIFNDFISKKNLINNLLLIKRRISELKYEDTIDFLINKCSFVVITLYNLSEAFQFFDSQNSRGKELAPHDLLKAFHLRCINEKTTFDLKNISEWEKQTENNLANTFLILFRIKRWIALKEGKEFTNKKIDVFKGINKLNGMLPFQRIYQMGYLFFKNYNCSYERNIDNNILQFPHQIDQVIINGSLFFDMINYYNKLKEKICNERKNSEIFKIISTYEQRNRAGDVYIKELFWAALIYYYDKFGNNGIEEAEKKIFAWAYLLRLKNFRVTLETIDKYARDPNKSLFFSIHSTYDISRLSSWHVDYLLNTDIQRNELKEIIKTLEDYHYVITK</sequence>
<dbReference type="PANTHER" id="PTHR35149">
    <property type="entry name" value="SLL5132 PROTEIN"/>
    <property type="match status" value="1"/>
</dbReference>
<dbReference type="InterPro" id="IPR057156">
    <property type="entry name" value="DUF7834"/>
</dbReference>
<dbReference type="Proteomes" id="UP000018458">
    <property type="component" value="Unassembled WGS sequence"/>
</dbReference>
<evidence type="ECO:0000259" key="2">
    <source>
        <dbReference type="Pfam" id="PF25202"/>
    </source>
</evidence>
<dbReference type="InterPro" id="IPR004919">
    <property type="entry name" value="GmrSD_N"/>
</dbReference>
<keyword evidence="4" id="KW-1185">Reference proteome</keyword>
<gene>
    <name evidence="3" type="ORF">HMPREF9444_00641</name>
</gene>
<dbReference type="Pfam" id="PF25202">
    <property type="entry name" value="DUF7834"/>
    <property type="match status" value="1"/>
</dbReference>
<accession>E8LIW9</accession>
<organism evidence="3 4">
    <name type="scientific">Succinatimonas hippei (strain DSM 22608 / JCM 16073 / KCTC 15190 / YIT 12066)</name>
    <dbReference type="NCBI Taxonomy" id="762983"/>
    <lineage>
        <taxon>Bacteria</taxon>
        <taxon>Pseudomonadati</taxon>
        <taxon>Pseudomonadota</taxon>
        <taxon>Gammaproteobacteria</taxon>
        <taxon>Aeromonadales</taxon>
        <taxon>Succinivibrionaceae</taxon>
        <taxon>Succinatimonas</taxon>
    </lineage>
</organism>
<dbReference type="HOGENOM" id="CLU_030645_1_0_6"/>
<reference evidence="3 4" key="1">
    <citation type="submission" date="2011-01" db="EMBL/GenBank/DDBJ databases">
        <authorList>
            <person name="Weinstock G."/>
            <person name="Sodergren E."/>
            <person name="Clifton S."/>
            <person name="Fulton L."/>
            <person name="Fulton B."/>
            <person name="Courtney L."/>
            <person name="Fronick C."/>
            <person name="Harrison M."/>
            <person name="Strong C."/>
            <person name="Farmer C."/>
            <person name="Delahaunty K."/>
            <person name="Markovic C."/>
            <person name="Hall O."/>
            <person name="Minx P."/>
            <person name="Tomlinson C."/>
            <person name="Mitreva M."/>
            <person name="Hou S."/>
            <person name="Chen J."/>
            <person name="Wollam A."/>
            <person name="Pepin K.H."/>
            <person name="Johnson M."/>
            <person name="Bhonagiri V."/>
            <person name="Zhang X."/>
            <person name="Suruliraj S."/>
            <person name="Warren W."/>
            <person name="Chinwalla A."/>
            <person name="Mardis E.R."/>
            <person name="Wilson R.K."/>
        </authorList>
    </citation>
    <scope>NUCLEOTIDE SEQUENCE [LARGE SCALE GENOMIC DNA]</scope>
    <source>
        <strain evidence="4">DSM 22608 / JCM 16073 / KCTC 15190 / YIT 12066</strain>
    </source>
</reference>
<feature type="domain" description="GmrSD restriction endonucleases N-terminal" evidence="1">
    <location>
        <begin position="173"/>
        <end position="339"/>
    </location>
</feature>
<dbReference type="Pfam" id="PF03235">
    <property type="entry name" value="GmrSD_N"/>
    <property type="match status" value="1"/>
</dbReference>
<comment type="caution">
    <text evidence="3">The sequence shown here is derived from an EMBL/GenBank/DDBJ whole genome shotgun (WGS) entry which is preliminary data.</text>
</comment>
<protein>
    <submittedName>
        <fullName evidence="3">Uncharacterized protein</fullName>
    </submittedName>
</protein>
<proteinExistence type="predicted"/>
<name>E8LIW9_SUCHY</name>
<evidence type="ECO:0000313" key="4">
    <source>
        <dbReference type="Proteomes" id="UP000018458"/>
    </source>
</evidence>
<dbReference type="PANTHER" id="PTHR35149:SF2">
    <property type="entry name" value="DUF262 DOMAIN-CONTAINING PROTEIN"/>
    <property type="match status" value="1"/>
</dbReference>
<dbReference type="RefSeq" id="WP_009142857.1">
    <property type="nucleotide sequence ID" value="NZ_GL830968.1"/>
</dbReference>
<dbReference type="OrthoDB" id="9798761at2"/>